<evidence type="ECO:0000256" key="2">
    <source>
        <dbReference type="ARBA" id="ARBA00022598"/>
    </source>
</evidence>
<dbReference type="Proteomes" id="UP000295560">
    <property type="component" value="Unassembled WGS sequence"/>
</dbReference>
<comment type="similarity">
    <text evidence="1">Belongs to the ATP-dependent AMP-binding enzyme family.</text>
</comment>
<feature type="domain" description="AMP-binding enzyme C-terminal" evidence="4">
    <location>
        <begin position="444"/>
        <end position="520"/>
    </location>
</feature>
<feature type="domain" description="AMP-dependent synthetase/ligase" evidence="3">
    <location>
        <begin position="31"/>
        <end position="392"/>
    </location>
</feature>
<name>A0A4R1HG63_PSEEN</name>
<accession>A0A4R1HG63</accession>
<dbReference type="RefSeq" id="WP_132429924.1">
    <property type="nucleotide sequence ID" value="NZ_SMFZ01000002.1"/>
</dbReference>
<dbReference type="AlphaFoldDB" id="A0A4R1HG63"/>
<evidence type="ECO:0000259" key="4">
    <source>
        <dbReference type="Pfam" id="PF13193"/>
    </source>
</evidence>
<dbReference type="Pfam" id="PF00501">
    <property type="entry name" value="AMP-binding"/>
    <property type="match status" value="1"/>
</dbReference>
<dbReference type="InterPro" id="IPR000873">
    <property type="entry name" value="AMP-dep_synth/lig_dom"/>
</dbReference>
<dbReference type="InterPro" id="IPR025110">
    <property type="entry name" value="AMP-bd_C"/>
</dbReference>
<reference evidence="5 6" key="1">
    <citation type="submission" date="2019-03" db="EMBL/GenBank/DDBJ databases">
        <title>Sequencing the genomes of 1000 actinobacteria strains.</title>
        <authorList>
            <person name="Klenk H.-P."/>
        </authorList>
    </citation>
    <scope>NUCLEOTIDE SEQUENCE [LARGE SCALE GENOMIC DNA]</scope>
    <source>
        <strain evidence="5 6">DSM 44969</strain>
    </source>
</reference>
<organism evidence="5 6">
    <name type="scientific">Pseudonocardia endophytica</name>
    <dbReference type="NCBI Taxonomy" id="401976"/>
    <lineage>
        <taxon>Bacteria</taxon>
        <taxon>Bacillati</taxon>
        <taxon>Actinomycetota</taxon>
        <taxon>Actinomycetes</taxon>
        <taxon>Pseudonocardiales</taxon>
        <taxon>Pseudonocardiaceae</taxon>
        <taxon>Pseudonocardia</taxon>
    </lineage>
</organism>
<dbReference type="PANTHER" id="PTHR43201">
    <property type="entry name" value="ACYL-COA SYNTHETASE"/>
    <property type="match status" value="1"/>
</dbReference>
<dbReference type="GO" id="GO:0006631">
    <property type="term" value="P:fatty acid metabolic process"/>
    <property type="evidence" value="ECO:0007669"/>
    <property type="project" value="TreeGrafter"/>
</dbReference>
<dbReference type="PANTHER" id="PTHR43201:SF5">
    <property type="entry name" value="MEDIUM-CHAIN ACYL-COA LIGASE ACSF2, MITOCHONDRIAL"/>
    <property type="match status" value="1"/>
</dbReference>
<dbReference type="GO" id="GO:0031956">
    <property type="term" value="F:medium-chain fatty acid-CoA ligase activity"/>
    <property type="evidence" value="ECO:0007669"/>
    <property type="project" value="TreeGrafter"/>
</dbReference>
<dbReference type="Gene3D" id="3.30.300.30">
    <property type="match status" value="1"/>
</dbReference>
<evidence type="ECO:0000313" key="6">
    <source>
        <dbReference type="Proteomes" id="UP000295560"/>
    </source>
</evidence>
<dbReference type="SUPFAM" id="SSF56801">
    <property type="entry name" value="Acetyl-CoA synthetase-like"/>
    <property type="match status" value="1"/>
</dbReference>
<dbReference type="InterPro" id="IPR042099">
    <property type="entry name" value="ANL_N_sf"/>
</dbReference>
<gene>
    <name evidence="5" type="ORF">EV378_5116</name>
</gene>
<evidence type="ECO:0000313" key="5">
    <source>
        <dbReference type="EMBL" id="TCK21137.1"/>
    </source>
</evidence>
<protein>
    <submittedName>
        <fullName evidence="5">Acyl-CoA synthetase</fullName>
    </submittedName>
</protein>
<dbReference type="Pfam" id="PF13193">
    <property type="entry name" value="AMP-binding_C"/>
    <property type="match status" value="1"/>
</dbReference>
<sequence>MTTNLAAAYRSAGYRATGLWTDATLGSLVPDAAARHPDREMFAFEGRRVTYGEFERWTRAAASELVRAGVRPGDRVLVQLANCLEALVVQIAAFRAGAVDVPVVPIYRQHEMRQILADCRPAAVCTAAALGDRAPVDELDALLDELGLRPPVKWLVGGAKDGWDSVPGPDGATVELPDPAPPEAPALLLYTSGTTAAPKGALLSSRAVVAHMVNFRDVLGAGEHTVTLAATPLSHLGGFVAAVVFPAFLGGRSVIMTGWRPDEAMQVLADERVTLMMGATVFLADMVSRYEQGPPGEHRLGVYAAAGAAVAPELVDRAAAVGVNVVRAYGMTETAGVLSAASSADPLWRRRAWDGRLLRGMEMQVVDDDGALVAPGELGRFRIRGPQLLTAYTDPVVSAAQIDDDGWFYPGDVGRVDDEGWVQMAGRTKDIVNRGGEKFSTMDIEMAVASYPGVARVAVTAVPDERLGEAVGAWVVLDDATRRDGVTALVAHLDERGLARQKIPVEWHVVDDIPATASGKVQKHRLPELTDLDTWHSAPAPTR</sequence>
<evidence type="ECO:0000256" key="1">
    <source>
        <dbReference type="ARBA" id="ARBA00006432"/>
    </source>
</evidence>
<evidence type="ECO:0000259" key="3">
    <source>
        <dbReference type="Pfam" id="PF00501"/>
    </source>
</evidence>
<proteinExistence type="inferred from homology"/>
<keyword evidence="2" id="KW-0436">Ligase</keyword>
<dbReference type="InterPro" id="IPR045851">
    <property type="entry name" value="AMP-bd_C_sf"/>
</dbReference>
<dbReference type="OrthoDB" id="9803968at2"/>
<dbReference type="Gene3D" id="3.40.50.12780">
    <property type="entry name" value="N-terminal domain of ligase-like"/>
    <property type="match status" value="1"/>
</dbReference>
<comment type="caution">
    <text evidence="5">The sequence shown here is derived from an EMBL/GenBank/DDBJ whole genome shotgun (WGS) entry which is preliminary data.</text>
</comment>
<keyword evidence="6" id="KW-1185">Reference proteome</keyword>
<dbReference type="EMBL" id="SMFZ01000002">
    <property type="protein sequence ID" value="TCK21137.1"/>
    <property type="molecule type" value="Genomic_DNA"/>
</dbReference>